<keyword evidence="2" id="KW-1185">Reference proteome</keyword>
<reference evidence="1 2" key="1">
    <citation type="submission" date="2024-01" db="EMBL/GenBank/DDBJ databases">
        <title>A draft genome for the cacao thread blight pathogen Marasmiellus scandens.</title>
        <authorList>
            <person name="Baruah I.K."/>
            <person name="Leung J."/>
            <person name="Bukari Y."/>
            <person name="Amoako-Attah I."/>
            <person name="Meinhardt L.W."/>
            <person name="Bailey B.A."/>
            <person name="Cohen S.P."/>
        </authorList>
    </citation>
    <scope>NUCLEOTIDE SEQUENCE [LARGE SCALE GENOMIC DNA]</scope>
    <source>
        <strain evidence="1 2">GH-19</strain>
    </source>
</reference>
<evidence type="ECO:0000313" key="2">
    <source>
        <dbReference type="Proteomes" id="UP001498398"/>
    </source>
</evidence>
<dbReference type="Proteomes" id="UP001498398">
    <property type="component" value="Unassembled WGS sequence"/>
</dbReference>
<evidence type="ECO:0000313" key="1">
    <source>
        <dbReference type="EMBL" id="KAK7442951.1"/>
    </source>
</evidence>
<accession>A0ABR1IWI0</accession>
<sequence length="205" mass="23640">MSKKDVPHCTTLSKAIKEKHQTLIQQDLEMIKLVQEALQGLWPIKTLTVHFIQPAKNDPTDWSLHTHLLTFNWYKGHHTRDKNGKHLVENIQKYEFTNHVGWFTSDGVSVNDKATHIACQILDSTGKTLKAKEHQTNCIKHTFNLLPSHFCQALQIPKIMSIAQHLHKSKQEYVKVSSITNGLGHWLVDDCIFPLCDIHINMRLR</sequence>
<name>A0ABR1IWI0_9AGAR</name>
<organism evidence="1 2">
    <name type="scientific">Marasmiellus scandens</name>
    <dbReference type="NCBI Taxonomy" id="2682957"/>
    <lineage>
        <taxon>Eukaryota</taxon>
        <taxon>Fungi</taxon>
        <taxon>Dikarya</taxon>
        <taxon>Basidiomycota</taxon>
        <taxon>Agaricomycotina</taxon>
        <taxon>Agaricomycetes</taxon>
        <taxon>Agaricomycetidae</taxon>
        <taxon>Agaricales</taxon>
        <taxon>Marasmiineae</taxon>
        <taxon>Omphalotaceae</taxon>
        <taxon>Marasmiellus</taxon>
    </lineage>
</organism>
<protein>
    <submittedName>
        <fullName evidence="1">Uncharacterized protein</fullName>
    </submittedName>
</protein>
<dbReference type="EMBL" id="JBANRG010000056">
    <property type="protein sequence ID" value="KAK7442951.1"/>
    <property type="molecule type" value="Genomic_DNA"/>
</dbReference>
<comment type="caution">
    <text evidence="1">The sequence shown here is derived from an EMBL/GenBank/DDBJ whole genome shotgun (WGS) entry which is preliminary data.</text>
</comment>
<proteinExistence type="predicted"/>
<gene>
    <name evidence="1" type="ORF">VKT23_015895</name>
</gene>